<accession>A0A1S6R6Q2</accession>
<feature type="transmembrane region" description="Helical" evidence="6">
    <location>
        <begin position="46"/>
        <end position="63"/>
    </location>
</feature>
<sequence>MGALNHLRSTLLRSQLLRFGLVGCVGFLVDASLTLLFHQQLGLGEAPARVLAFLVAATAGWWLNHQFTFQARTPARASSWLRYVVLTSAGAAINIGCYLAVVRVLGTRPLQLLAGVAVGSIVAMGFNFWVSRRWVFAAG</sequence>
<reference evidence="8" key="1">
    <citation type="submission" date="2016-10" db="EMBL/GenBank/DDBJ databases">
        <authorList>
            <person name="de Groot N.N."/>
        </authorList>
    </citation>
    <scope>NUCLEOTIDE SEQUENCE</scope>
    <source>
        <strain evidence="8">RN12</strain>
    </source>
</reference>
<comment type="subcellular location">
    <subcellularLocation>
        <location evidence="1">Membrane</location>
        <topology evidence="1">Multi-pass membrane protein</topology>
    </subcellularLocation>
</comment>
<keyword evidence="5 6" id="KW-0472">Membrane</keyword>
<evidence type="ECO:0000313" key="8">
    <source>
        <dbReference type="EMBL" id="AQW45585.1"/>
    </source>
</evidence>
<feature type="transmembrane region" description="Helical" evidence="6">
    <location>
        <begin position="83"/>
        <end position="105"/>
    </location>
</feature>
<organism evidence="8">
    <name type="scientific">Aquincola tertiaricarbonis</name>
    <dbReference type="NCBI Taxonomy" id="391953"/>
    <lineage>
        <taxon>Bacteria</taxon>
        <taxon>Pseudomonadati</taxon>
        <taxon>Pseudomonadota</taxon>
        <taxon>Betaproteobacteria</taxon>
        <taxon>Burkholderiales</taxon>
        <taxon>Sphaerotilaceae</taxon>
        <taxon>Aquincola</taxon>
    </lineage>
</organism>
<proteinExistence type="inferred from homology"/>
<name>A0A1S6R6Q2_AQUTE</name>
<evidence type="ECO:0000256" key="1">
    <source>
        <dbReference type="ARBA" id="ARBA00004141"/>
    </source>
</evidence>
<dbReference type="AlphaFoldDB" id="A0A1S6R6Q2"/>
<feature type="domain" description="GtrA/DPMS transmembrane" evidence="7">
    <location>
        <begin position="18"/>
        <end position="136"/>
    </location>
</feature>
<dbReference type="InterPro" id="IPR007267">
    <property type="entry name" value="GtrA_DPMS_TM"/>
</dbReference>
<evidence type="ECO:0000259" key="7">
    <source>
        <dbReference type="Pfam" id="PF04138"/>
    </source>
</evidence>
<feature type="transmembrane region" description="Helical" evidence="6">
    <location>
        <begin position="112"/>
        <end position="130"/>
    </location>
</feature>
<keyword evidence="3 6" id="KW-0812">Transmembrane</keyword>
<evidence type="ECO:0000256" key="5">
    <source>
        <dbReference type="ARBA" id="ARBA00023136"/>
    </source>
</evidence>
<dbReference type="EMBL" id="KY053276">
    <property type="protein sequence ID" value="AQW45585.1"/>
    <property type="molecule type" value="Genomic_DNA"/>
</dbReference>
<dbReference type="Pfam" id="PF04138">
    <property type="entry name" value="GtrA_DPMS_TM"/>
    <property type="match status" value="1"/>
</dbReference>
<comment type="similarity">
    <text evidence="2">Belongs to the GtrA family.</text>
</comment>
<feature type="transmembrane region" description="Helical" evidence="6">
    <location>
        <begin position="16"/>
        <end position="37"/>
    </location>
</feature>
<dbReference type="InterPro" id="IPR051401">
    <property type="entry name" value="GtrA_CellWall_Glycosyl"/>
</dbReference>
<evidence type="ECO:0000256" key="3">
    <source>
        <dbReference type="ARBA" id="ARBA00022692"/>
    </source>
</evidence>
<evidence type="ECO:0000256" key="2">
    <source>
        <dbReference type="ARBA" id="ARBA00009399"/>
    </source>
</evidence>
<dbReference type="PANTHER" id="PTHR38459">
    <property type="entry name" value="PROPHAGE BACTOPRENOL-LINKED GLUCOSE TRANSLOCASE HOMOLOG"/>
    <property type="match status" value="1"/>
</dbReference>
<evidence type="ECO:0000256" key="4">
    <source>
        <dbReference type="ARBA" id="ARBA00022989"/>
    </source>
</evidence>
<dbReference type="PANTHER" id="PTHR38459:SF1">
    <property type="entry name" value="PROPHAGE BACTOPRENOL-LINKED GLUCOSE TRANSLOCASE HOMOLOG"/>
    <property type="match status" value="1"/>
</dbReference>
<evidence type="ECO:0000256" key="6">
    <source>
        <dbReference type="SAM" id="Phobius"/>
    </source>
</evidence>
<keyword evidence="4 6" id="KW-1133">Transmembrane helix</keyword>
<protein>
    <submittedName>
        <fullName evidence="8">GtrA family protein</fullName>
    </submittedName>
</protein>
<dbReference type="GO" id="GO:0000271">
    <property type="term" value="P:polysaccharide biosynthetic process"/>
    <property type="evidence" value="ECO:0007669"/>
    <property type="project" value="InterPro"/>
</dbReference>
<dbReference type="GO" id="GO:0005886">
    <property type="term" value="C:plasma membrane"/>
    <property type="evidence" value="ECO:0007669"/>
    <property type="project" value="TreeGrafter"/>
</dbReference>